<evidence type="ECO:0000313" key="6">
    <source>
        <dbReference type="Proteomes" id="UP001642483"/>
    </source>
</evidence>
<dbReference type="PANTHER" id="PTHR21686">
    <property type="entry name" value="DEOXYNUCLEOTIDYLTRANSFERASE TERMINAL-INTERACTING PROTEIN 2"/>
    <property type="match status" value="1"/>
</dbReference>
<dbReference type="Proteomes" id="UP001642483">
    <property type="component" value="Unassembled WGS sequence"/>
</dbReference>
<name>A0ABP0F5X0_CLALP</name>
<dbReference type="PANTHER" id="PTHR21686:SF12">
    <property type="entry name" value="DEOXYNUCLEOTIDYLTRANSFERASE TERMINAL-INTERACTING PROTEIN 2"/>
    <property type="match status" value="1"/>
</dbReference>
<comment type="subcellular location">
    <subcellularLocation>
        <location evidence="1">Nucleus</location>
        <location evidence="1">Nucleolus</location>
    </subcellularLocation>
</comment>
<evidence type="ECO:0000313" key="5">
    <source>
        <dbReference type="EMBL" id="CAK8675104.1"/>
    </source>
</evidence>
<proteinExistence type="predicted"/>
<feature type="compositionally biased region" description="Basic residues" evidence="3">
    <location>
        <begin position="289"/>
        <end position="310"/>
    </location>
</feature>
<keyword evidence="2" id="KW-0539">Nucleus</keyword>
<gene>
    <name evidence="5" type="ORF">CVLEPA_LOCUS4724</name>
</gene>
<evidence type="ECO:0000256" key="3">
    <source>
        <dbReference type="SAM" id="MobiDB-lite"/>
    </source>
</evidence>
<evidence type="ECO:0000256" key="2">
    <source>
        <dbReference type="ARBA" id="ARBA00023242"/>
    </source>
</evidence>
<feature type="compositionally biased region" description="Basic and acidic residues" evidence="3">
    <location>
        <begin position="11"/>
        <end position="23"/>
    </location>
</feature>
<feature type="compositionally biased region" description="Basic residues" evidence="3">
    <location>
        <begin position="1"/>
        <end position="10"/>
    </location>
</feature>
<dbReference type="Pfam" id="PF08698">
    <property type="entry name" value="Fcf2"/>
    <property type="match status" value="1"/>
</dbReference>
<dbReference type="EMBL" id="CAWYQH010000013">
    <property type="protein sequence ID" value="CAK8675104.1"/>
    <property type="molecule type" value="Genomic_DNA"/>
</dbReference>
<dbReference type="InterPro" id="IPR039883">
    <property type="entry name" value="Fcf2/DNTTIP2"/>
</dbReference>
<feature type="domain" description="Fcf2 pre-rRNA processing C-terminal" evidence="4">
    <location>
        <begin position="187"/>
        <end position="280"/>
    </location>
</feature>
<feature type="region of interest" description="Disordered" evidence="3">
    <location>
        <begin position="287"/>
        <end position="310"/>
    </location>
</feature>
<comment type="caution">
    <text evidence="5">The sequence shown here is derived from an EMBL/GenBank/DDBJ whole genome shotgun (WGS) entry which is preliminary data.</text>
</comment>
<reference evidence="5 6" key="1">
    <citation type="submission" date="2024-02" db="EMBL/GenBank/DDBJ databases">
        <authorList>
            <person name="Daric V."/>
            <person name="Darras S."/>
        </authorList>
    </citation>
    <scope>NUCLEOTIDE SEQUENCE [LARGE SCALE GENOMIC DNA]</scope>
</reference>
<organism evidence="5 6">
    <name type="scientific">Clavelina lepadiformis</name>
    <name type="common">Light-bulb sea squirt</name>
    <name type="synonym">Ascidia lepadiformis</name>
    <dbReference type="NCBI Taxonomy" id="159417"/>
    <lineage>
        <taxon>Eukaryota</taxon>
        <taxon>Metazoa</taxon>
        <taxon>Chordata</taxon>
        <taxon>Tunicata</taxon>
        <taxon>Ascidiacea</taxon>
        <taxon>Aplousobranchia</taxon>
        <taxon>Clavelinidae</taxon>
        <taxon>Clavelina</taxon>
    </lineage>
</organism>
<accession>A0ABP0F5X0</accession>
<feature type="region of interest" description="Disordered" evidence="3">
    <location>
        <begin position="1"/>
        <end position="23"/>
    </location>
</feature>
<sequence>MPRRSTRLLLKRGDASAESDKTESSVDIALCDNTNLASITIKDQPIITNNEENVSVENDHCEDSDSDLDSFAVTLAEKYIKKIKPLAELTSIRTSDLPDKILLKRDEKVDDLPSSIDVSDINVDSYIDVDSNAGKTGRDNVLDLFSESGEMEVLKKSVVTPDFETKHDVCSNPSYRALKKIRKLERKATVGKNWYHMKAPELTEDVKRDLKILQMRSVLDPKRFYKHNDRKTLPKYFQMGKIMDNAADFYSSRLPKKQRKSTLADELLADANFKNYQKRKYKEIDAKRRALAGRKHSLKKSKSKKKASKI</sequence>
<dbReference type="InterPro" id="IPR014810">
    <property type="entry name" value="Fcf2_C"/>
</dbReference>
<keyword evidence="6" id="KW-1185">Reference proteome</keyword>
<evidence type="ECO:0000259" key="4">
    <source>
        <dbReference type="Pfam" id="PF08698"/>
    </source>
</evidence>
<protein>
    <recommendedName>
        <fullName evidence="4">Fcf2 pre-rRNA processing C-terminal domain-containing protein</fullName>
    </recommendedName>
</protein>
<evidence type="ECO:0000256" key="1">
    <source>
        <dbReference type="ARBA" id="ARBA00004604"/>
    </source>
</evidence>